<dbReference type="EMBL" id="CP013970">
    <property type="protein sequence ID" value="AXF77642.1"/>
    <property type="molecule type" value="Genomic_DNA"/>
</dbReference>
<evidence type="ECO:0000313" key="2">
    <source>
        <dbReference type="EMBL" id="KKF36736.1"/>
    </source>
</evidence>
<dbReference type="PATRIC" id="fig|65700.7.peg.4258"/>
<dbReference type="STRING" id="65700.SY86_16985"/>
<evidence type="ECO:0000313" key="3">
    <source>
        <dbReference type="Proteomes" id="UP000033924"/>
    </source>
</evidence>
<dbReference type="EMBL" id="JXNU01000003">
    <property type="protein sequence ID" value="KKF36736.1"/>
    <property type="molecule type" value="Genomic_DNA"/>
</dbReference>
<sequence>MKQDIVTLLREMLNDAGLDDIIDSDLSNHSTISLNMKDDIPTINIKTEGDEVWVWARVGEYTPSTLAYCSEGVFSVMFNFNEDFFHLGQPCLYPVDGHLELRALVKESFLESSDLFGEVLEHFLNVLQEYCVVLK</sequence>
<organism evidence="2 3">
    <name type="scientific">Erwinia tracheiphila</name>
    <dbReference type="NCBI Taxonomy" id="65700"/>
    <lineage>
        <taxon>Bacteria</taxon>
        <taxon>Pseudomonadati</taxon>
        <taxon>Pseudomonadota</taxon>
        <taxon>Gammaproteobacteria</taxon>
        <taxon>Enterobacterales</taxon>
        <taxon>Erwiniaceae</taxon>
        <taxon>Erwinia</taxon>
    </lineage>
</organism>
<dbReference type="SUPFAM" id="SSF69635">
    <property type="entry name" value="Type III secretory system chaperone-like"/>
    <property type="match status" value="1"/>
</dbReference>
<protein>
    <submittedName>
        <fullName evidence="2">Surface presentation of antigens, secretory protein invB</fullName>
    </submittedName>
</protein>
<gene>
    <name evidence="1" type="ORF">AV903_18880</name>
    <name evidence="2" type="ORF">SY86_16985</name>
</gene>
<name>A0A0M2KI92_9GAMM</name>
<reference evidence="2 3" key="1">
    <citation type="submission" date="2015-01" db="EMBL/GenBank/DDBJ databases">
        <title>Erwinia tracheiphila.</title>
        <authorList>
            <person name="Shapiro L.R."/>
        </authorList>
    </citation>
    <scope>NUCLEOTIDE SEQUENCE [LARGE SCALE GENOMIC DNA]</scope>
    <source>
        <strain evidence="2 3">BuffGH</strain>
    </source>
</reference>
<dbReference type="InterPro" id="IPR003065">
    <property type="entry name" value="Invas_SpaK"/>
</dbReference>
<dbReference type="RefSeq" id="WP_016191506.1">
    <property type="nucleotide sequence ID" value="NZ_CP013970.1"/>
</dbReference>
<dbReference type="CDD" id="cd17035">
    <property type="entry name" value="T3SC_IB_Spa15-like"/>
    <property type="match status" value="1"/>
</dbReference>
<reference evidence="1 4" key="2">
    <citation type="submission" date="2016-01" db="EMBL/GenBank/DDBJ databases">
        <authorList>
            <person name="Oliw E.H."/>
        </authorList>
    </citation>
    <scope>NUCLEOTIDE SEQUENCE [LARGE SCALE GENOMIC DNA]</scope>
    <source>
        <strain evidence="1 4">MDcuke</strain>
    </source>
</reference>
<evidence type="ECO:0000313" key="1">
    <source>
        <dbReference type="EMBL" id="AXF77642.1"/>
    </source>
</evidence>
<proteinExistence type="predicted"/>
<dbReference type="Proteomes" id="UP000264980">
    <property type="component" value="Chromosome"/>
</dbReference>
<evidence type="ECO:0000313" key="4">
    <source>
        <dbReference type="Proteomes" id="UP000264980"/>
    </source>
</evidence>
<dbReference type="Pfam" id="PF03519">
    <property type="entry name" value="Invas_SpaK"/>
    <property type="match status" value="1"/>
</dbReference>
<keyword evidence="3" id="KW-1185">Reference proteome</keyword>
<dbReference type="Proteomes" id="UP000033924">
    <property type="component" value="Unassembled WGS sequence"/>
</dbReference>
<dbReference type="AlphaFoldDB" id="A0A0M2KI92"/>
<accession>A0A0M2KI92</accession>
<dbReference type="Gene3D" id="3.30.1460.10">
    <property type="match status" value="1"/>
</dbReference>